<dbReference type="Gene3D" id="3.40.30.10">
    <property type="entry name" value="Glutaredoxin"/>
    <property type="match status" value="1"/>
</dbReference>
<protein>
    <submittedName>
        <fullName evidence="2">Thioredoxin family protein</fullName>
    </submittedName>
</protein>
<dbReference type="PROSITE" id="PS51352">
    <property type="entry name" value="THIOREDOXIN_2"/>
    <property type="match status" value="1"/>
</dbReference>
<dbReference type="PANTHER" id="PTHR32234:SF0">
    <property type="entry name" value="THIOL:DISULFIDE INTERCHANGE PROTEIN DSBD"/>
    <property type="match status" value="1"/>
</dbReference>
<dbReference type="GO" id="GO:0045454">
    <property type="term" value="P:cell redox homeostasis"/>
    <property type="evidence" value="ECO:0007669"/>
    <property type="project" value="TreeGrafter"/>
</dbReference>
<dbReference type="Proteomes" id="UP000823604">
    <property type="component" value="Unassembled WGS sequence"/>
</dbReference>
<dbReference type="InterPro" id="IPR036249">
    <property type="entry name" value="Thioredoxin-like_sf"/>
</dbReference>
<feature type="domain" description="Thioredoxin" evidence="1">
    <location>
        <begin position="7"/>
        <end position="133"/>
    </location>
</feature>
<evidence type="ECO:0000313" key="2">
    <source>
        <dbReference type="EMBL" id="MBO8472600.1"/>
    </source>
</evidence>
<accession>A0A9D9II44</accession>
<reference evidence="2" key="2">
    <citation type="journal article" date="2021" name="PeerJ">
        <title>Extensive microbial diversity within the chicken gut microbiome revealed by metagenomics and culture.</title>
        <authorList>
            <person name="Gilroy R."/>
            <person name="Ravi A."/>
            <person name="Getino M."/>
            <person name="Pursley I."/>
            <person name="Horton D.L."/>
            <person name="Alikhan N.F."/>
            <person name="Baker D."/>
            <person name="Gharbi K."/>
            <person name="Hall N."/>
            <person name="Watson M."/>
            <person name="Adriaenssens E.M."/>
            <person name="Foster-Nyarko E."/>
            <person name="Jarju S."/>
            <person name="Secka A."/>
            <person name="Antonio M."/>
            <person name="Oren A."/>
            <person name="Chaudhuri R.R."/>
            <person name="La Ragione R."/>
            <person name="Hildebrand F."/>
            <person name="Pallen M.J."/>
        </authorList>
    </citation>
    <scope>NUCLEOTIDE SEQUENCE</scope>
    <source>
        <strain evidence="2">B1-8020</strain>
    </source>
</reference>
<reference evidence="2" key="1">
    <citation type="submission" date="2020-10" db="EMBL/GenBank/DDBJ databases">
        <authorList>
            <person name="Gilroy R."/>
        </authorList>
    </citation>
    <scope>NUCLEOTIDE SEQUENCE</scope>
    <source>
        <strain evidence="2">B1-8020</strain>
    </source>
</reference>
<dbReference type="Pfam" id="PF13899">
    <property type="entry name" value="Thioredoxin_7"/>
    <property type="match status" value="1"/>
</dbReference>
<dbReference type="AlphaFoldDB" id="A0A9D9II44"/>
<evidence type="ECO:0000259" key="1">
    <source>
        <dbReference type="PROSITE" id="PS51352"/>
    </source>
</evidence>
<dbReference type="SUPFAM" id="SSF52833">
    <property type="entry name" value="Thioredoxin-like"/>
    <property type="match status" value="2"/>
</dbReference>
<dbReference type="CDD" id="cd02947">
    <property type="entry name" value="TRX_family"/>
    <property type="match status" value="1"/>
</dbReference>
<evidence type="ECO:0000313" key="3">
    <source>
        <dbReference type="Proteomes" id="UP000823604"/>
    </source>
</evidence>
<dbReference type="GO" id="GO:0015035">
    <property type="term" value="F:protein-disulfide reductase activity"/>
    <property type="evidence" value="ECO:0007669"/>
    <property type="project" value="TreeGrafter"/>
</dbReference>
<comment type="caution">
    <text evidence="2">The sequence shown here is derived from an EMBL/GenBank/DDBJ whole genome shotgun (WGS) entry which is preliminary data.</text>
</comment>
<dbReference type="EMBL" id="JADIMA010000031">
    <property type="protein sequence ID" value="MBO8472600.1"/>
    <property type="molecule type" value="Genomic_DNA"/>
</dbReference>
<gene>
    <name evidence="2" type="ORF">IAB81_03095</name>
</gene>
<proteinExistence type="predicted"/>
<dbReference type="InterPro" id="IPR013766">
    <property type="entry name" value="Thioredoxin_domain"/>
</dbReference>
<organism evidence="2 3">
    <name type="scientific">Candidatus Merdivivens pullicola</name>
    <dbReference type="NCBI Taxonomy" id="2840872"/>
    <lineage>
        <taxon>Bacteria</taxon>
        <taxon>Pseudomonadati</taxon>
        <taxon>Bacteroidota</taxon>
        <taxon>Bacteroidia</taxon>
        <taxon>Bacteroidales</taxon>
        <taxon>Muribaculaceae</taxon>
        <taxon>Muribaculaceae incertae sedis</taxon>
        <taxon>Candidatus Merdivivens</taxon>
    </lineage>
</organism>
<name>A0A9D9II44_9BACT</name>
<dbReference type="PANTHER" id="PTHR32234">
    <property type="entry name" value="THIOL:DISULFIDE INTERCHANGE PROTEIN DSBD"/>
    <property type="match status" value="1"/>
</dbReference>
<sequence length="447" mass="49437">MKNIIKGFLSSAIIIFLTSAISAKEYIPSKYISDKNKPVLVMFTASWCQPCGIMKNIVFKEAGIKKRLERLNVLFFDIDTEEGKHFSEIFRDTGFKGSIPFFVLLDTHGQPLASLTGAAEENDFAAFLDKALKGTGDENALKMICIGSEKYVQCLQFFNDLDSIAELKAVSDSLSMAVTDPDDPDDPYSEYDYISTVSNTCPTFVFTNPDGDVVAGIAGYYGHEDFMNSLDRLSTTYALDVPYKEVLHQSEKHRKIIESQKKYDRLVVSGWRIDAGISTNVSFLSGNNPLKNMPRTGYGISVAGRRILNKAGTVSFNVGLSFDSWGGRKRSTERPEYIREYLLRLPLEIETDLFTVNAAGFPLEIKFRAGLWGAWIPGHTLSVMSLGNGMDMNSWDAGVTAAIALQAGSFDMTFGYSRGFIDQFSGENGFHAYNNAFLIGIAVNIGD</sequence>